<protein>
    <recommendedName>
        <fullName evidence="1">DUF7041 domain-containing protein</fullName>
    </recommendedName>
</protein>
<dbReference type="EMBL" id="UZAI01020435">
    <property type="protein sequence ID" value="VDP51483.1"/>
    <property type="molecule type" value="Genomic_DNA"/>
</dbReference>
<reference evidence="2 3" key="1">
    <citation type="submission" date="2018-11" db="EMBL/GenBank/DDBJ databases">
        <authorList>
            <consortium name="Pathogen Informatics"/>
        </authorList>
    </citation>
    <scope>NUCLEOTIDE SEQUENCE [LARGE SCALE GENOMIC DNA]</scope>
    <source>
        <strain evidence="2 3">Zambia</strain>
    </source>
</reference>
<dbReference type="PANTHER" id="PTHR33327">
    <property type="entry name" value="ENDONUCLEASE"/>
    <property type="match status" value="1"/>
</dbReference>
<evidence type="ECO:0000259" key="1">
    <source>
        <dbReference type="Pfam" id="PF23055"/>
    </source>
</evidence>
<dbReference type="Proteomes" id="UP000277204">
    <property type="component" value="Unassembled WGS sequence"/>
</dbReference>
<evidence type="ECO:0000313" key="2">
    <source>
        <dbReference type="EMBL" id="VDP51483.1"/>
    </source>
</evidence>
<dbReference type="InterPro" id="IPR055469">
    <property type="entry name" value="DUF7041"/>
</dbReference>
<name>A0A183N857_9TREM</name>
<gene>
    <name evidence="2" type="ORF">SMRZ_LOCUS24482</name>
</gene>
<dbReference type="PANTHER" id="PTHR33327:SF3">
    <property type="entry name" value="RNA-DIRECTED DNA POLYMERASE"/>
    <property type="match status" value="1"/>
</dbReference>
<proteinExistence type="predicted"/>
<sequence length="153" mass="17451">MYNLLDITDSDKSSIHVIDSNVQAIQFRPVSFIPHDPEVRFAALESQFETRCITSQKQKYAFALESLPGDHLVAVREVVLNSNVPNAYDRLKEVILRHFLPSREERLRKLLARHPLGDAKPRYQITRLRSHAGSTAADSEIVKDLCFQSAFAF</sequence>
<feature type="domain" description="DUF7041" evidence="1">
    <location>
        <begin position="31"/>
        <end position="111"/>
    </location>
</feature>
<keyword evidence="3" id="KW-1185">Reference proteome</keyword>
<dbReference type="Pfam" id="PF23055">
    <property type="entry name" value="DUF7041"/>
    <property type="match status" value="1"/>
</dbReference>
<organism evidence="2 3">
    <name type="scientific">Schistosoma margrebowiei</name>
    <dbReference type="NCBI Taxonomy" id="48269"/>
    <lineage>
        <taxon>Eukaryota</taxon>
        <taxon>Metazoa</taxon>
        <taxon>Spiralia</taxon>
        <taxon>Lophotrochozoa</taxon>
        <taxon>Platyhelminthes</taxon>
        <taxon>Trematoda</taxon>
        <taxon>Digenea</taxon>
        <taxon>Strigeidida</taxon>
        <taxon>Schistosomatoidea</taxon>
        <taxon>Schistosomatidae</taxon>
        <taxon>Schistosoma</taxon>
    </lineage>
</organism>
<dbReference type="AlphaFoldDB" id="A0A183N857"/>
<accession>A0A183N857</accession>
<dbReference type="STRING" id="48269.A0A183N857"/>
<evidence type="ECO:0000313" key="3">
    <source>
        <dbReference type="Proteomes" id="UP000277204"/>
    </source>
</evidence>